<keyword evidence="12" id="KW-0812">Transmembrane</keyword>
<evidence type="ECO:0000256" key="5">
    <source>
        <dbReference type="ARBA" id="ARBA00012866"/>
    </source>
</evidence>
<accession>A0A9D2IT28</accession>
<sequence>MKQSGVSQWRKLDNAALAFPAVTGKKDTRVFRFYCQLKEEVDGERLQEALDKTMEKYQVFQAVLRKGVFWFYLEHREMRAMVKEETQPPCSRIYIPDKKSLLFEVSYYKDRINFEVFHALTDGTGAMHFLQELVKNYLQIVHREAGLPELFEDGKVTEKDLEEDSFSQYYNSDAPRIREKKEKAFQFKGEKHEQQDMEIAEISLPVKETLEKARSYGVSVTVLVAAMLLCAIHEEIPRNQQKKPLGLMIPVNLRNYFPSRSMANFFGWIEVRYHFQQNTSFTDVLKEVKAQFEAELSKERIGRRMSELVRLEKNPLLRMVPLEAKTLALQAGTALGGRGITAVYSNVGVIRMPKEYETYIRRFGLFASTDGLQLCSCSYGNEMVLGLTAKIPGDSIRRNLLSLLEREEIPCRLEENTFPGQRENNRNAVRKFFETFTFICVAIAVVCGMVNYMLNDHLSWSLFVGAGCFCTWLVVTVAYGKRRNILKNLMWQLLIITVAGLLWDCFTGWRGWSVDYLLPLASLVVLCSMLVITKVKKLEKSEYLFYLIEAGLFGWIPSILLFAGAVQVTYPSVLCGGISFLVIVGLFIFQRKEFIKEFHKKLRM</sequence>
<dbReference type="SUPFAM" id="SSF52777">
    <property type="entry name" value="CoA-dependent acyltransferases"/>
    <property type="match status" value="1"/>
</dbReference>
<evidence type="ECO:0000256" key="2">
    <source>
        <dbReference type="ARBA" id="ARBA00000625"/>
    </source>
</evidence>
<proteinExistence type="inferred from homology"/>
<keyword evidence="7" id="KW-0808">Transferase</keyword>
<reference evidence="14" key="1">
    <citation type="journal article" date="2021" name="PeerJ">
        <title>Extensive microbial diversity within the chicken gut microbiome revealed by metagenomics and culture.</title>
        <authorList>
            <person name="Gilroy R."/>
            <person name="Ravi A."/>
            <person name="Getino M."/>
            <person name="Pursley I."/>
            <person name="Horton D.L."/>
            <person name="Alikhan N.F."/>
            <person name="Baker D."/>
            <person name="Gharbi K."/>
            <person name="Hall N."/>
            <person name="Watson M."/>
            <person name="Adriaenssens E.M."/>
            <person name="Foster-Nyarko E."/>
            <person name="Jarju S."/>
            <person name="Secka A."/>
            <person name="Antonio M."/>
            <person name="Oren A."/>
            <person name="Chaudhuri R.R."/>
            <person name="La Ragione R."/>
            <person name="Hildebrand F."/>
            <person name="Pallen M.J."/>
        </authorList>
    </citation>
    <scope>NUCLEOTIDE SEQUENCE</scope>
    <source>
        <strain evidence="14">14324</strain>
    </source>
</reference>
<dbReference type="PANTHER" id="PTHR28037:SF1">
    <property type="entry name" value="ALCOHOL O-ACETYLTRANSFERASE 1-RELATED"/>
    <property type="match status" value="1"/>
</dbReference>
<feature type="transmembrane region" description="Helical" evidence="12">
    <location>
        <begin position="544"/>
        <end position="563"/>
    </location>
</feature>
<comment type="catalytic activity">
    <reaction evidence="3">
        <text>2 a mycocerosyl-[mycocerosic acid synthase] + a phthiodiolone = a dimycocerosyl phthiodiolone + 2 holo-[mycocerosic acid synthase].</text>
        <dbReference type="EC" id="2.3.1.282"/>
    </reaction>
</comment>
<feature type="transmembrane region" description="Helical" evidence="12">
    <location>
        <begin position="432"/>
        <end position="454"/>
    </location>
</feature>
<evidence type="ECO:0000256" key="9">
    <source>
        <dbReference type="ARBA" id="ARBA00030465"/>
    </source>
</evidence>
<evidence type="ECO:0000313" key="14">
    <source>
        <dbReference type="EMBL" id="HIZ22438.1"/>
    </source>
</evidence>
<feature type="transmembrane region" description="Helical" evidence="12">
    <location>
        <begin position="460"/>
        <end position="479"/>
    </location>
</feature>
<evidence type="ECO:0000256" key="4">
    <source>
        <dbReference type="ARBA" id="ARBA00006558"/>
    </source>
</evidence>
<evidence type="ECO:0000256" key="12">
    <source>
        <dbReference type="SAM" id="Phobius"/>
    </source>
</evidence>
<dbReference type="Gene3D" id="3.30.559.30">
    <property type="entry name" value="Nonribosomal peptide synthetase, condensation domain"/>
    <property type="match status" value="1"/>
</dbReference>
<evidence type="ECO:0000256" key="7">
    <source>
        <dbReference type="ARBA" id="ARBA00022679"/>
    </source>
</evidence>
<evidence type="ECO:0000256" key="1">
    <source>
        <dbReference type="ARBA" id="ARBA00000026"/>
    </source>
</evidence>
<organism evidence="14 15">
    <name type="scientific">Candidatus Blautia faecigallinarum</name>
    <dbReference type="NCBI Taxonomy" id="2838488"/>
    <lineage>
        <taxon>Bacteria</taxon>
        <taxon>Bacillati</taxon>
        <taxon>Bacillota</taxon>
        <taxon>Clostridia</taxon>
        <taxon>Lachnospirales</taxon>
        <taxon>Lachnospiraceae</taxon>
        <taxon>Blautia</taxon>
    </lineage>
</organism>
<dbReference type="EMBL" id="DXBU01000091">
    <property type="protein sequence ID" value="HIZ22438.1"/>
    <property type="molecule type" value="Genomic_DNA"/>
</dbReference>
<comment type="catalytic activity">
    <reaction evidence="2">
        <text>2 a mycocerosyl-[mycocerosic acid synthase] + a phenolphthiocerol = a dimycocerosyl phenolphthiocerol + 2 holo-[mycocerosic acid synthase].</text>
        <dbReference type="EC" id="2.3.1.282"/>
    </reaction>
</comment>
<dbReference type="Pfam" id="PF16911">
    <property type="entry name" value="PapA_C"/>
    <property type="match status" value="1"/>
</dbReference>
<dbReference type="Pfam" id="PF19845">
    <property type="entry name" value="DUF6320"/>
    <property type="match status" value="1"/>
</dbReference>
<dbReference type="Proteomes" id="UP000824041">
    <property type="component" value="Unassembled WGS sequence"/>
</dbReference>
<comment type="similarity">
    <text evidence="4">Belongs to the acyltransferase PapA5 family.</text>
</comment>
<keyword evidence="12" id="KW-0472">Membrane</keyword>
<feature type="transmembrane region" description="Helical" evidence="12">
    <location>
        <begin position="569"/>
        <end position="589"/>
    </location>
</feature>
<dbReference type="AlphaFoldDB" id="A0A9D2IT28"/>
<evidence type="ECO:0000256" key="3">
    <source>
        <dbReference type="ARBA" id="ARBA00001907"/>
    </source>
</evidence>
<comment type="catalytic activity">
    <reaction evidence="1">
        <text>2 a mycocerosyl-[mycocerosic acid synthase] + a phthiocerol = a dimycocerosyl phthiocerol + 2 holo-[mycocerosic acid synthase].</text>
        <dbReference type="EC" id="2.3.1.282"/>
    </reaction>
</comment>
<evidence type="ECO:0000256" key="10">
    <source>
        <dbReference type="ARBA" id="ARBA00032317"/>
    </source>
</evidence>
<dbReference type="InterPro" id="IPR031641">
    <property type="entry name" value="PapA_C"/>
</dbReference>
<feature type="transmembrane region" description="Helical" evidence="12">
    <location>
        <begin position="491"/>
        <end position="510"/>
    </location>
</feature>
<dbReference type="PANTHER" id="PTHR28037">
    <property type="entry name" value="ALCOHOL O-ACETYLTRANSFERASE 1-RELATED"/>
    <property type="match status" value="1"/>
</dbReference>
<feature type="domain" description="Phthiocerol/phthiodiolone dimycocerosyl transferase C-terminal" evidence="13">
    <location>
        <begin position="210"/>
        <end position="350"/>
    </location>
</feature>
<keyword evidence="12" id="KW-1133">Transmembrane helix</keyword>
<evidence type="ECO:0000259" key="13">
    <source>
        <dbReference type="Pfam" id="PF16911"/>
    </source>
</evidence>
<dbReference type="EC" id="2.3.1.282" evidence="5"/>
<evidence type="ECO:0000313" key="15">
    <source>
        <dbReference type="Proteomes" id="UP000824041"/>
    </source>
</evidence>
<dbReference type="InterPro" id="IPR052058">
    <property type="entry name" value="Alcohol_O-acetyltransferase"/>
</dbReference>
<keyword evidence="8" id="KW-0012">Acyltransferase</keyword>
<name>A0A9D2IT28_9FIRM</name>
<feature type="transmembrane region" description="Helical" evidence="12">
    <location>
        <begin position="516"/>
        <end position="532"/>
    </location>
</feature>
<comment type="caution">
    <text evidence="14">The sequence shown here is derived from an EMBL/GenBank/DDBJ whole genome shotgun (WGS) entry which is preliminary data.</text>
</comment>
<evidence type="ECO:0000256" key="8">
    <source>
        <dbReference type="ARBA" id="ARBA00023315"/>
    </source>
</evidence>
<dbReference type="InterPro" id="IPR023213">
    <property type="entry name" value="CAT-like_dom_sf"/>
</dbReference>
<reference evidence="14" key="2">
    <citation type="submission" date="2021-04" db="EMBL/GenBank/DDBJ databases">
        <authorList>
            <person name="Gilroy R."/>
        </authorList>
    </citation>
    <scope>NUCLEOTIDE SEQUENCE</scope>
    <source>
        <strain evidence="14">14324</strain>
    </source>
</reference>
<dbReference type="Gene3D" id="3.30.559.10">
    <property type="entry name" value="Chloramphenicol acetyltransferase-like domain"/>
    <property type="match status" value="1"/>
</dbReference>
<dbReference type="GO" id="GO:0016746">
    <property type="term" value="F:acyltransferase activity"/>
    <property type="evidence" value="ECO:0007669"/>
    <property type="project" value="UniProtKB-KW"/>
</dbReference>
<dbReference type="InterPro" id="IPR046283">
    <property type="entry name" value="DUF6320"/>
</dbReference>
<protein>
    <recommendedName>
        <fullName evidence="6">Phthiocerol/phthiodiolone dimycocerosyl transferase</fullName>
        <ecNumber evidence="5">2.3.1.282</ecNumber>
    </recommendedName>
    <alternativeName>
        <fullName evidence="11">Acyltransferase PapA5</fullName>
    </alternativeName>
    <alternativeName>
        <fullName evidence="9">Phthiocerol/phthiodiolone O-acyltransferase</fullName>
    </alternativeName>
    <alternativeName>
        <fullName evidence="10">Polyketide synthase-associated protein A5</fullName>
    </alternativeName>
</protein>
<evidence type="ECO:0000256" key="6">
    <source>
        <dbReference type="ARBA" id="ARBA00013449"/>
    </source>
</evidence>
<gene>
    <name evidence="14" type="ORF">IAA21_06540</name>
</gene>
<evidence type="ECO:0000256" key="11">
    <source>
        <dbReference type="ARBA" id="ARBA00033407"/>
    </source>
</evidence>